<dbReference type="Pfam" id="PF13412">
    <property type="entry name" value="HTH_24"/>
    <property type="match status" value="1"/>
</dbReference>
<dbReference type="InterPro" id="IPR036390">
    <property type="entry name" value="WH_DNA-bd_sf"/>
</dbReference>
<dbReference type="RefSeq" id="WP_088917399.1">
    <property type="nucleotide sequence ID" value="NZ_CP018632.1"/>
</dbReference>
<dbReference type="GO" id="GO:0005829">
    <property type="term" value="C:cytosol"/>
    <property type="evidence" value="ECO:0007669"/>
    <property type="project" value="TreeGrafter"/>
</dbReference>
<dbReference type="Proteomes" id="UP000250079">
    <property type="component" value="Chromosome"/>
</dbReference>
<evidence type="ECO:0000256" key="1">
    <source>
        <dbReference type="ARBA" id="ARBA00023015"/>
    </source>
</evidence>
<dbReference type="Gene3D" id="1.10.10.10">
    <property type="entry name" value="Winged helix-like DNA-binding domain superfamily/Winged helix DNA-binding domain"/>
    <property type="match status" value="1"/>
</dbReference>
<reference evidence="5 6" key="1">
    <citation type="submission" date="2016-12" db="EMBL/GenBank/DDBJ databases">
        <authorList>
            <person name="Song W.-J."/>
            <person name="Kurnit D.M."/>
        </authorList>
    </citation>
    <scope>NUCLEOTIDE SEQUENCE [LARGE SCALE GENOMIC DNA]</scope>
    <source>
        <strain evidence="5 6">IMCC3135</strain>
    </source>
</reference>
<dbReference type="PANTHER" id="PTHR30154">
    <property type="entry name" value="LEUCINE-RESPONSIVE REGULATORY PROTEIN"/>
    <property type="match status" value="1"/>
</dbReference>
<dbReference type="InterPro" id="IPR019885">
    <property type="entry name" value="Tscrpt_reg_HTH_AsnC-type_CS"/>
</dbReference>
<dbReference type="GO" id="GO:0043565">
    <property type="term" value="F:sequence-specific DNA binding"/>
    <property type="evidence" value="ECO:0007669"/>
    <property type="project" value="InterPro"/>
</dbReference>
<evidence type="ECO:0000256" key="3">
    <source>
        <dbReference type="ARBA" id="ARBA00023163"/>
    </source>
</evidence>
<dbReference type="KEGG" id="gai:IMCC3135_09705"/>
<keyword evidence="6" id="KW-1185">Reference proteome</keyword>
<dbReference type="InterPro" id="IPR011008">
    <property type="entry name" value="Dimeric_a/b-barrel"/>
</dbReference>
<dbReference type="InterPro" id="IPR011991">
    <property type="entry name" value="ArsR-like_HTH"/>
</dbReference>
<name>A0A2Z2NWF5_9GAMM</name>
<dbReference type="PRINTS" id="PR00033">
    <property type="entry name" value="HTHASNC"/>
</dbReference>
<dbReference type="FunFam" id="1.10.10.10:FF:000186">
    <property type="entry name" value="AsnC family transcriptional regulator"/>
    <property type="match status" value="1"/>
</dbReference>
<dbReference type="PROSITE" id="PS50956">
    <property type="entry name" value="HTH_ASNC_2"/>
    <property type="match status" value="1"/>
</dbReference>
<dbReference type="SUPFAM" id="SSF46785">
    <property type="entry name" value="Winged helix' DNA-binding domain"/>
    <property type="match status" value="1"/>
</dbReference>
<dbReference type="EMBL" id="CP018632">
    <property type="protein sequence ID" value="ASJ72037.1"/>
    <property type="molecule type" value="Genomic_DNA"/>
</dbReference>
<dbReference type="InterPro" id="IPR036388">
    <property type="entry name" value="WH-like_DNA-bd_sf"/>
</dbReference>
<keyword evidence="1" id="KW-0805">Transcription regulation</keyword>
<dbReference type="SMART" id="SM00344">
    <property type="entry name" value="HTH_ASNC"/>
    <property type="match status" value="1"/>
</dbReference>
<dbReference type="OrthoDB" id="166264at2"/>
<dbReference type="SUPFAM" id="SSF54909">
    <property type="entry name" value="Dimeric alpha+beta barrel"/>
    <property type="match status" value="1"/>
</dbReference>
<organism evidence="5 6">
    <name type="scientific">Granulosicoccus antarcticus IMCC3135</name>
    <dbReference type="NCBI Taxonomy" id="1192854"/>
    <lineage>
        <taxon>Bacteria</taxon>
        <taxon>Pseudomonadati</taxon>
        <taxon>Pseudomonadota</taxon>
        <taxon>Gammaproteobacteria</taxon>
        <taxon>Chromatiales</taxon>
        <taxon>Granulosicoccaceae</taxon>
        <taxon>Granulosicoccus</taxon>
    </lineage>
</organism>
<dbReference type="InterPro" id="IPR019887">
    <property type="entry name" value="Tscrpt_reg_AsnC/Lrp_C"/>
</dbReference>
<dbReference type="InterPro" id="IPR019888">
    <property type="entry name" value="Tscrpt_reg_AsnC-like"/>
</dbReference>
<keyword evidence="3" id="KW-0804">Transcription</keyword>
<dbReference type="PROSITE" id="PS00519">
    <property type="entry name" value="HTH_ASNC_1"/>
    <property type="match status" value="1"/>
</dbReference>
<dbReference type="PANTHER" id="PTHR30154:SF34">
    <property type="entry name" value="TRANSCRIPTIONAL REGULATOR AZLB"/>
    <property type="match status" value="1"/>
</dbReference>
<evidence type="ECO:0000259" key="4">
    <source>
        <dbReference type="PROSITE" id="PS50956"/>
    </source>
</evidence>
<proteinExistence type="predicted"/>
<evidence type="ECO:0000313" key="5">
    <source>
        <dbReference type="EMBL" id="ASJ72037.1"/>
    </source>
</evidence>
<evidence type="ECO:0000313" key="6">
    <source>
        <dbReference type="Proteomes" id="UP000250079"/>
    </source>
</evidence>
<dbReference type="CDD" id="cd00090">
    <property type="entry name" value="HTH_ARSR"/>
    <property type="match status" value="1"/>
</dbReference>
<dbReference type="Gene3D" id="3.30.70.920">
    <property type="match status" value="1"/>
</dbReference>
<dbReference type="GO" id="GO:0006355">
    <property type="term" value="P:regulation of DNA-templated transcription"/>
    <property type="evidence" value="ECO:0007669"/>
    <property type="project" value="UniProtKB-ARBA"/>
</dbReference>
<dbReference type="InterPro" id="IPR000485">
    <property type="entry name" value="AsnC-type_HTH_dom"/>
</dbReference>
<sequence length="156" mass="17356">MDKKDYQIIRELQKDGRQTNQELSERVGLSPSPCLRRVKNLEKAGVIRGYSAVVDPGECGLPTTAFVRITLDRHTEEVAQGFEEAVRGIDEILDCYVMSGGSDYLLRVLVADLKGYERFVRTRLHRIKGVAAIDSGFAYGTVKQSTVFPLSLGMDS</sequence>
<accession>A0A2Z2NWF5</accession>
<gene>
    <name evidence="5" type="primary">lrp_3</name>
    <name evidence="5" type="ORF">IMCC3135_09705</name>
</gene>
<feature type="domain" description="HTH asnC-type" evidence="4">
    <location>
        <begin position="1"/>
        <end position="62"/>
    </location>
</feature>
<dbReference type="AlphaFoldDB" id="A0A2Z2NWF5"/>
<dbReference type="Pfam" id="PF01037">
    <property type="entry name" value="AsnC_trans_reg"/>
    <property type="match status" value="1"/>
</dbReference>
<protein>
    <submittedName>
        <fullName evidence="5">Leucine-responsive regulatory protein</fullName>
    </submittedName>
</protein>
<evidence type="ECO:0000256" key="2">
    <source>
        <dbReference type="ARBA" id="ARBA00023125"/>
    </source>
</evidence>
<dbReference type="GO" id="GO:0043200">
    <property type="term" value="P:response to amino acid"/>
    <property type="evidence" value="ECO:0007669"/>
    <property type="project" value="TreeGrafter"/>
</dbReference>
<keyword evidence="2" id="KW-0238">DNA-binding</keyword>